<sequence>MPGTGGPHPLVRGLLGPTAMVLTPTHYLAVADRSVFVLRGPRSTGGPEEALAVVPLEQAGALVAKVAHGRRSSRVWLRLPQAKRPVRMEVRFTSRPQPDAFLAGLRPPAGAVRGSRWRRGGRRWRGRRRGRRG</sequence>
<evidence type="ECO:0000313" key="3">
    <source>
        <dbReference type="Proteomes" id="UP000266906"/>
    </source>
</evidence>
<comment type="caution">
    <text evidence="2">The sequence shown here is derived from an EMBL/GenBank/DDBJ whole genome shotgun (WGS) entry which is preliminary data.</text>
</comment>
<organism evidence="2 3">
    <name type="scientific">Kitasatospora cineracea</name>
    <dbReference type="NCBI Taxonomy" id="88074"/>
    <lineage>
        <taxon>Bacteria</taxon>
        <taxon>Bacillati</taxon>
        <taxon>Actinomycetota</taxon>
        <taxon>Actinomycetes</taxon>
        <taxon>Kitasatosporales</taxon>
        <taxon>Streptomycetaceae</taxon>
        <taxon>Kitasatospora</taxon>
    </lineage>
</organism>
<proteinExistence type="predicted"/>
<reference evidence="2 3" key="1">
    <citation type="submission" date="2018-11" db="EMBL/GenBank/DDBJ databases">
        <title>Sequencing the genomes of 1000 actinobacteria strains.</title>
        <authorList>
            <person name="Klenk H.-P."/>
        </authorList>
    </citation>
    <scope>NUCLEOTIDE SEQUENCE [LARGE SCALE GENOMIC DNA]</scope>
    <source>
        <strain evidence="2 3">DSM 44781</strain>
    </source>
</reference>
<evidence type="ECO:0000256" key="1">
    <source>
        <dbReference type="SAM" id="MobiDB-lite"/>
    </source>
</evidence>
<name>A0A3N4RY01_9ACTN</name>
<evidence type="ECO:0000313" key="2">
    <source>
        <dbReference type="EMBL" id="RPE35625.1"/>
    </source>
</evidence>
<feature type="region of interest" description="Disordered" evidence="1">
    <location>
        <begin position="98"/>
        <end position="133"/>
    </location>
</feature>
<dbReference type="AlphaFoldDB" id="A0A3N4RY01"/>
<keyword evidence="3" id="KW-1185">Reference proteome</keyword>
<feature type="compositionally biased region" description="Basic residues" evidence="1">
    <location>
        <begin position="115"/>
        <end position="133"/>
    </location>
</feature>
<accession>A0A3N4RY01</accession>
<dbReference type="EMBL" id="RKQG01000001">
    <property type="protein sequence ID" value="RPE35625.1"/>
    <property type="molecule type" value="Genomic_DNA"/>
</dbReference>
<gene>
    <name evidence="2" type="ORF">EDD38_3979</name>
</gene>
<dbReference type="Proteomes" id="UP000266906">
    <property type="component" value="Unassembled WGS sequence"/>
</dbReference>
<protein>
    <submittedName>
        <fullName evidence="2">Uncharacterized protein</fullName>
    </submittedName>
</protein>